<reference evidence="6" key="1">
    <citation type="journal article" date="2020" name="Plant Biotechnol. J.">
        <title>The pomegranate (Punica granatum L.) draft genome dissects genetic divergence between soft- and hard-seeded cultivars.</title>
        <authorList>
            <person name="Luo X."/>
            <person name="Li H."/>
            <person name="Wu Z."/>
            <person name="Yao W."/>
            <person name="Zhao P."/>
            <person name="Cao D."/>
            <person name="Yu H."/>
            <person name="Li K."/>
            <person name="Poudel K."/>
            <person name="Zhao D."/>
            <person name="Zhang F."/>
            <person name="Xia X."/>
            <person name="Chen L."/>
            <person name="Wang Q."/>
            <person name="Jing D."/>
            <person name="Cao S."/>
        </authorList>
    </citation>
    <scope>NUCLEOTIDE SEQUENCE [LARGE SCALE GENOMIC DNA]</scope>
    <source>
        <strain evidence="6">cv. Tunisia</strain>
    </source>
</reference>
<dbReference type="SUPFAM" id="SSF49503">
    <property type="entry name" value="Cupredoxins"/>
    <property type="match status" value="1"/>
</dbReference>
<dbReference type="Proteomes" id="UP000515151">
    <property type="component" value="Chromosome 3"/>
</dbReference>
<evidence type="ECO:0000256" key="4">
    <source>
        <dbReference type="SAM" id="SignalP"/>
    </source>
</evidence>
<dbReference type="Pfam" id="PF02298">
    <property type="entry name" value="Cu_bind_like"/>
    <property type="match status" value="1"/>
</dbReference>
<evidence type="ECO:0000313" key="6">
    <source>
        <dbReference type="Proteomes" id="UP000515151"/>
    </source>
</evidence>
<keyword evidence="3" id="KW-1133">Transmembrane helix</keyword>
<dbReference type="GO" id="GO:0009055">
    <property type="term" value="F:electron transfer activity"/>
    <property type="evidence" value="ECO:0007669"/>
    <property type="project" value="InterPro"/>
</dbReference>
<dbReference type="GeneID" id="116200894"/>
<dbReference type="InterPro" id="IPR039391">
    <property type="entry name" value="Phytocyanin-like"/>
</dbReference>
<evidence type="ECO:0000259" key="5">
    <source>
        <dbReference type="PROSITE" id="PS51485"/>
    </source>
</evidence>
<dbReference type="PANTHER" id="PTHR33021:SF522">
    <property type="entry name" value="PHYTOCYANIN DOMAIN-CONTAINING PROTEIN"/>
    <property type="match status" value="1"/>
</dbReference>
<keyword evidence="4" id="KW-0732">Signal</keyword>
<dbReference type="OrthoDB" id="1916408at2759"/>
<keyword evidence="2" id="KW-0325">Glycoprotein</keyword>
<feature type="signal peptide" evidence="4">
    <location>
        <begin position="1"/>
        <end position="27"/>
    </location>
</feature>
<evidence type="ECO:0000256" key="3">
    <source>
        <dbReference type="SAM" id="Phobius"/>
    </source>
</evidence>
<keyword evidence="6" id="KW-1185">Reference proteome</keyword>
<keyword evidence="3" id="KW-0812">Transmembrane</keyword>
<keyword evidence="3" id="KW-0472">Membrane</keyword>
<feature type="chain" id="PRO_5027612474" evidence="4">
    <location>
        <begin position="28"/>
        <end position="168"/>
    </location>
</feature>
<protein>
    <submittedName>
        <fullName evidence="7">Umecyanin-like</fullName>
    </submittedName>
</protein>
<feature type="domain" description="Phytocyanin" evidence="5">
    <location>
        <begin position="28"/>
        <end position="132"/>
    </location>
</feature>
<accession>A0A6P8CZW4</accession>
<evidence type="ECO:0000313" key="7">
    <source>
        <dbReference type="RefSeq" id="XP_031387714.1"/>
    </source>
</evidence>
<dbReference type="InterPro" id="IPR003245">
    <property type="entry name" value="Phytocyanin_dom"/>
</dbReference>
<name>A0A6P8CZW4_PUNGR</name>
<dbReference type="FunFam" id="2.60.40.420:FF:000034">
    <property type="entry name" value="Cupredoxin superfamily protein"/>
    <property type="match status" value="1"/>
</dbReference>
<dbReference type="GO" id="GO:0005886">
    <property type="term" value="C:plasma membrane"/>
    <property type="evidence" value="ECO:0007669"/>
    <property type="project" value="TreeGrafter"/>
</dbReference>
<dbReference type="PANTHER" id="PTHR33021">
    <property type="entry name" value="BLUE COPPER PROTEIN"/>
    <property type="match status" value="1"/>
</dbReference>
<dbReference type="RefSeq" id="XP_031387714.1">
    <property type="nucleotide sequence ID" value="XM_031531854.1"/>
</dbReference>
<proteinExistence type="predicted"/>
<evidence type="ECO:0000256" key="1">
    <source>
        <dbReference type="ARBA" id="ARBA00023157"/>
    </source>
</evidence>
<keyword evidence="1" id="KW-1015">Disulfide bond</keyword>
<dbReference type="Gene3D" id="2.60.40.420">
    <property type="entry name" value="Cupredoxins - blue copper proteins"/>
    <property type="match status" value="1"/>
</dbReference>
<dbReference type="InterPro" id="IPR008972">
    <property type="entry name" value="Cupredoxin"/>
</dbReference>
<evidence type="ECO:0000256" key="2">
    <source>
        <dbReference type="ARBA" id="ARBA00023180"/>
    </source>
</evidence>
<organism evidence="6 7">
    <name type="scientific">Punica granatum</name>
    <name type="common">Pomegranate</name>
    <dbReference type="NCBI Taxonomy" id="22663"/>
    <lineage>
        <taxon>Eukaryota</taxon>
        <taxon>Viridiplantae</taxon>
        <taxon>Streptophyta</taxon>
        <taxon>Embryophyta</taxon>
        <taxon>Tracheophyta</taxon>
        <taxon>Spermatophyta</taxon>
        <taxon>Magnoliopsida</taxon>
        <taxon>eudicotyledons</taxon>
        <taxon>Gunneridae</taxon>
        <taxon>Pentapetalae</taxon>
        <taxon>rosids</taxon>
        <taxon>malvids</taxon>
        <taxon>Myrtales</taxon>
        <taxon>Lythraceae</taxon>
        <taxon>Punica</taxon>
    </lineage>
</organism>
<dbReference type="AlphaFoldDB" id="A0A6P8CZW4"/>
<gene>
    <name evidence="7" type="primary">LOC116200894</name>
</gene>
<dbReference type="PROSITE" id="PS51485">
    <property type="entry name" value="PHYTOCYANIN"/>
    <property type="match status" value="1"/>
</dbReference>
<reference evidence="7" key="2">
    <citation type="submission" date="2025-08" db="UniProtKB">
        <authorList>
            <consortium name="RefSeq"/>
        </authorList>
    </citation>
    <scope>IDENTIFICATION</scope>
    <source>
        <tissue evidence="7">Leaf</tissue>
    </source>
</reference>
<sequence length="168" mass="17700">MMGRQGVVSMAGLLVLFALASTRTTMATDYTVGDSMGWTGPPNITEGFYNDWAAGKTFEGVDSLKFVWNGSHNVAIVSKEDYENCTKVSSYFIGGSAFTYTLPSNASGMYYFICTVDSHCEGGQKLAINVTSSEPSTTDDGSSAPLLAIGALSSAVLPAGVLLLHLLN</sequence>
<feature type="transmembrane region" description="Helical" evidence="3">
    <location>
        <begin position="146"/>
        <end position="167"/>
    </location>
</feature>